<feature type="transmembrane region" description="Helical" evidence="11">
    <location>
        <begin position="129"/>
        <end position="146"/>
    </location>
</feature>
<gene>
    <name evidence="14" type="primary">ybhF3</name>
    <name evidence="14" type="ORF">Nocox_18740</name>
</gene>
<dbReference type="Pfam" id="PF01061">
    <property type="entry name" value="ABC2_membrane"/>
    <property type="match status" value="1"/>
</dbReference>
<evidence type="ECO:0000256" key="10">
    <source>
        <dbReference type="ARBA" id="ARBA00023251"/>
    </source>
</evidence>
<feature type="transmembrane region" description="Helical" evidence="11">
    <location>
        <begin position="304"/>
        <end position="327"/>
    </location>
</feature>
<keyword evidence="11" id="KW-1003">Cell membrane</keyword>
<evidence type="ECO:0000313" key="15">
    <source>
        <dbReference type="Proteomes" id="UP000824681"/>
    </source>
</evidence>
<evidence type="ECO:0000256" key="5">
    <source>
        <dbReference type="ARBA" id="ARBA00022692"/>
    </source>
</evidence>
<evidence type="ECO:0000256" key="4">
    <source>
        <dbReference type="ARBA" id="ARBA00022448"/>
    </source>
</evidence>
<dbReference type="InterPro" id="IPR050763">
    <property type="entry name" value="ABC_transporter_ATP-binding"/>
</dbReference>
<dbReference type="InterPro" id="IPR027417">
    <property type="entry name" value="P-loop_NTPase"/>
</dbReference>
<keyword evidence="9 11" id="KW-0472">Membrane</keyword>
<dbReference type="PANTHER" id="PTHR42711:SF5">
    <property type="entry name" value="ABC TRANSPORTER ATP-BINDING PROTEIN NATA"/>
    <property type="match status" value="1"/>
</dbReference>
<dbReference type="InterPro" id="IPR047817">
    <property type="entry name" value="ABC2_TM_bact-type"/>
</dbReference>
<comment type="subcellular location">
    <subcellularLocation>
        <location evidence="11">Cell membrane</location>
        <topology evidence="11">Multi-pass membrane protein</topology>
    </subcellularLocation>
    <subcellularLocation>
        <location evidence="2">Cell membrane</location>
        <topology evidence="2">Peripheral membrane protein</topology>
    </subcellularLocation>
    <subcellularLocation>
        <location evidence="1">Membrane</location>
        <topology evidence="1">Multi-pass membrane protein</topology>
    </subcellularLocation>
</comment>
<evidence type="ECO:0000313" key="14">
    <source>
        <dbReference type="EMBL" id="QYC41357.1"/>
    </source>
</evidence>
<comment type="similarity">
    <text evidence="3">Belongs to the ABC transporter superfamily.</text>
</comment>
<proteinExistence type="inferred from homology"/>
<evidence type="ECO:0000256" key="8">
    <source>
        <dbReference type="ARBA" id="ARBA00022989"/>
    </source>
</evidence>
<protein>
    <recommendedName>
        <fullName evidence="11">Transport permease protein</fullName>
    </recommendedName>
</protein>
<dbReference type="GO" id="GO:0005524">
    <property type="term" value="F:ATP binding"/>
    <property type="evidence" value="ECO:0007669"/>
    <property type="project" value="UniProtKB-KW"/>
</dbReference>
<keyword evidence="4 11" id="KW-0813">Transport</keyword>
<sequence>MKRFGPVTAVRDVSLTVGEGEIVGLLGPNGAGKSTTLHMLLGLITPDAGSIELFGMELARHRTEALSGINFAASYVDLPGVLRVGEVLDAFARLYALRSPVRVFEIFFWPGVELVLWGFMTVFLQAQRVPFAVTFLLGAVLLWQVLHKASNEISMAFLQDIWSRNLLNVQVSPLSSAEYLAGLVLFSLGKVIFALAVMAALALGLYGFGVTAIGVGLVPFMGVLLVLGWSLGLVGIAAVLRFGENAQVIAWSIVFMVQPLAGIFYPVSVLPAPLRAMAEFLPASHVFEGMRTVMAGGPVPWDRLAWAAGLDVVYLAGTVGLFAWALTYARRHGKLSRFGE</sequence>
<feature type="transmembrane region" description="Helical" evidence="11">
    <location>
        <begin position="103"/>
        <end position="123"/>
    </location>
</feature>
<dbReference type="SMART" id="SM00382">
    <property type="entry name" value="AAA"/>
    <property type="match status" value="1"/>
</dbReference>
<evidence type="ECO:0000259" key="12">
    <source>
        <dbReference type="PROSITE" id="PS50893"/>
    </source>
</evidence>
<dbReference type="InterPro" id="IPR003593">
    <property type="entry name" value="AAA+_ATPase"/>
</dbReference>
<organism evidence="14 15">
    <name type="scientific">Nonomuraea coxensis DSM 45129</name>
    <dbReference type="NCBI Taxonomy" id="1122611"/>
    <lineage>
        <taxon>Bacteria</taxon>
        <taxon>Bacillati</taxon>
        <taxon>Actinomycetota</taxon>
        <taxon>Actinomycetes</taxon>
        <taxon>Streptosporangiales</taxon>
        <taxon>Streptosporangiaceae</taxon>
        <taxon>Nonomuraea</taxon>
    </lineage>
</organism>
<keyword evidence="8 11" id="KW-1133">Transmembrane helix</keyword>
<evidence type="ECO:0000256" key="6">
    <source>
        <dbReference type="ARBA" id="ARBA00022741"/>
    </source>
</evidence>
<dbReference type="EMBL" id="CP068985">
    <property type="protein sequence ID" value="QYC41357.1"/>
    <property type="molecule type" value="Genomic_DNA"/>
</dbReference>
<dbReference type="SUPFAM" id="SSF52540">
    <property type="entry name" value="P-loop containing nucleoside triphosphate hydrolases"/>
    <property type="match status" value="1"/>
</dbReference>
<evidence type="ECO:0000259" key="13">
    <source>
        <dbReference type="PROSITE" id="PS51012"/>
    </source>
</evidence>
<dbReference type="PROSITE" id="PS50893">
    <property type="entry name" value="ABC_TRANSPORTER_2"/>
    <property type="match status" value="1"/>
</dbReference>
<feature type="domain" description="ABC transmembrane type-2" evidence="13">
    <location>
        <begin position="101"/>
        <end position="325"/>
    </location>
</feature>
<reference evidence="14 15" key="1">
    <citation type="journal article" date="2021" name="ACS Chem. Biol.">
        <title>Genomic-Led Discovery of a Novel Glycopeptide Antibiotic by Nonomuraea coxensis DSM 45129.</title>
        <authorList>
            <person name="Yushchuk O."/>
            <person name="Vior N.M."/>
            <person name="Andreo-Vidal A."/>
            <person name="Berini F."/>
            <person name="Ruckert C."/>
            <person name="Busche T."/>
            <person name="Binda E."/>
            <person name="Kalinowski J."/>
            <person name="Truman A.W."/>
            <person name="Marinelli F."/>
        </authorList>
    </citation>
    <scope>NUCLEOTIDE SEQUENCE [LARGE SCALE GENOMIC DNA]</scope>
    <source>
        <strain evidence="14 15">DSM 45129</strain>
    </source>
</reference>
<evidence type="ECO:0000256" key="1">
    <source>
        <dbReference type="ARBA" id="ARBA00004141"/>
    </source>
</evidence>
<dbReference type="PROSITE" id="PS51012">
    <property type="entry name" value="ABC_TM2"/>
    <property type="match status" value="1"/>
</dbReference>
<feature type="transmembrane region" description="Helical" evidence="11">
    <location>
        <begin position="179"/>
        <end position="206"/>
    </location>
</feature>
<feature type="transmembrane region" description="Helical" evidence="11">
    <location>
        <begin position="248"/>
        <end position="267"/>
    </location>
</feature>
<evidence type="ECO:0000256" key="9">
    <source>
        <dbReference type="ARBA" id="ARBA00023136"/>
    </source>
</evidence>
<dbReference type="Gene3D" id="3.40.50.300">
    <property type="entry name" value="P-loop containing nucleotide triphosphate hydrolases"/>
    <property type="match status" value="1"/>
</dbReference>
<feature type="transmembrane region" description="Helical" evidence="11">
    <location>
        <begin position="212"/>
        <end position="236"/>
    </location>
</feature>
<dbReference type="Proteomes" id="UP000824681">
    <property type="component" value="Chromosome"/>
</dbReference>
<dbReference type="PANTHER" id="PTHR42711">
    <property type="entry name" value="ABC TRANSPORTER ATP-BINDING PROTEIN"/>
    <property type="match status" value="1"/>
</dbReference>
<keyword evidence="15" id="KW-1185">Reference proteome</keyword>
<evidence type="ECO:0000256" key="11">
    <source>
        <dbReference type="RuleBase" id="RU361157"/>
    </source>
</evidence>
<keyword evidence="6" id="KW-0547">Nucleotide-binding</keyword>
<evidence type="ECO:0000256" key="7">
    <source>
        <dbReference type="ARBA" id="ARBA00022840"/>
    </source>
</evidence>
<feature type="domain" description="ABC transporter" evidence="12">
    <location>
        <begin position="1"/>
        <end position="261"/>
    </location>
</feature>
<evidence type="ECO:0000256" key="3">
    <source>
        <dbReference type="ARBA" id="ARBA00005417"/>
    </source>
</evidence>
<keyword evidence="7 14" id="KW-0067">ATP-binding</keyword>
<accession>A0ABX8U0S8</accession>
<dbReference type="InterPro" id="IPR013525">
    <property type="entry name" value="ABC2_TM"/>
</dbReference>
<dbReference type="InterPro" id="IPR003439">
    <property type="entry name" value="ABC_transporter-like_ATP-bd"/>
</dbReference>
<comment type="similarity">
    <text evidence="11">Belongs to the ABC-2 integral membrane protein family.</text>
</comment>
<keyword evidence="10" id="KW-0046">Antibiotic resistance</keyword>
<dbReference type="Pfam" id="PF00005">
    <property type="entry name" value="ABC_tran"/>
    <property type="match status" value="1"/>
</dbReference>
<keyword evidence="5 11" id="KW-0812">Transmembrane</keyword>
<name>A0ABX8U0S8_9ACTN</name>
<evidence type="ECO:0000256" key="2">
    <source>
        <dbReference type="ARBA" id="ARBA00004202"/>
    </source>
</evidence>